<evidence type="ECO:0000256" key="1">
    <source>
        <dbReference type="SAM" id="SignalP"/>
    </source>
</evidence>
<dbReference type="STRING" id="683124.SAMN05444337_0665"/>
<dbReference type="RefSeq" id="WP_072781689.1">
    <property type="nucleotide sequence ID" value="NZ_CP045292.1"/>
</dbReference>
<evidence type="ECO:0000313" key="2">
    <source>
        <dbReference type="EMBL" id="SHI73385.1"/>
    </source>
</evidence>
<accession>A0A1M6DJK0</accession>
<keyword evidence="1" id="KW-0732">Signal</keyword>
<organism evidence="2 3">
    <name type="scientific">Flavobacterium haoranii</name>
    <dbReference type="NCBI Taxonomy" id="683124"/>
    <lineage>
        <taxon>Bacteria</taxon>
        <taxon>Pseudomonadati</taxon>
        <taxon>Bacteroidota</taxon>
        <taxon>Flavobacteriia</taxon>
        <taxon>Flavobacteriales</taxon>
        <taxon>Flavobacteriaceae</taxon>
        <taxon>Flavobacterium</taxon>
    </lineage>
</organism>
<keyword evidence="3" id="KW-1185">Reference proteome</keyword>
<gene>
    <name evidence="2" type="ORF">SAMN05444337_0665</name>
</gene>
<dbReference type="AlphaFoldDB" id="A0A1M6DJK0"/>
<dbReference type="PROSITE" id="PS51257">
    <property type="entry name" value="PROKAR_LIPOPROTEIN"/>
    <property type="match status" value="1"/>
</dbReference>
<protein>
    <submittedName>
        <fullName evidence="2">Uncharacterized protein</fullName>
    </submittedName>
</protein>
<dbReference type="OrthoDB" id="1443728at2"/>
<sequence>MKMKFFYSFLLLLVLVSCNDFSDLNAESEKNKQRNEAVFKAISKEWNFVFPSTKPEIHTALNEWKDWQQFQNELEQKPKTSLLAFQMKIENVSKRADSLYLTVPAKFNNPQVRSRLITLDTQLNSLNTYMHLQVIPEKKVITLINSVNGEIKSVYKQLEEIIIKEAIPMEIGEADLIKALDTSRMATEKVFDDNLKKMDSVNEKPKRKPFLKK</sequence>
<name>A0A1M6DJK0_9FLAO</name>
<dbReference type="Proteomes" id="UP000184232">
    <property type="component" value="Unassembled WGS sequence"/>
</dbReference>
<evidence type="ECO:0000313" key="3">
    <source>
        <dbReference type="Proteomes" id="UP000184232"/>
    </source>
</evidence>
<dbReference type="EMBL" id="FQZH01000001">
    <property type="protein sequence ID" value="SHI73385.1"/>
    <property type="molecule type" value="Genomic_DNA"/>
</dbReference>
<feature type="chain" id="PRO_5013064951" evidence="1">
    <location>
        <begin position="23"/>
        <end position="213"/>
    </location>
</feature>
<feature type="signal peptide" evidence="1">
    <location>
        <begin position="1"/>
        <end position="22"/>
    </location>
</feature>
<proteinExistence type="predicted"/>
<reference evidence="2 3" key="1">
    <citation type="submission" date="2016-11" db="EMBL/GenBank/DDBJ databases">
        <authorList>
            <person name="Jaros S."/>
            <person name="Januszkiewicz K."/>
            <person name="Wedrychowicz H."/>
        </authorList>
    </citation>
    <scope>NUCLEOTIDE SEQUENCE [LARGE SCALE GENOMIC DNA]</scope>
    <source>
        <strain evidence="2 3">DSM 22807</strain>
    </source>
</reference>